<keyword evidence="6 10" id="KW-0653">Protein transport</keyword>
<feature type="transmembrane region" description="Helical" evidence="10">
    <location>
        <begin position="693"/>
        <end position="712"/>
    </location>
</feature>
<feature type="domain" description="Protein export membrane protein SecD/SecF C-terminal" evidence="12">
    <location>
        <begin position="345"/>
        <end position="513"/>
    </location>
</feature>
<dbReference type="InterPro" id="IPR048631">
    <property type="entry name" value="SecD_1st"/>
</dbReference>
<evidence type="ECO:0000256" key="11">
    <source>
        <dbReference type="HAMAP-Rule" id="MF_01464"/>
    </source>
</evidence>
<dbReference type="GO" id="GO:0015450">
    <property type="term" value="F:protein-transporting ATPase activity"/>
    <property type="evidence" value="ECO:0007669"/>
    <property type="project" value="InterPro"/>
</dbReference>
<dbReference type="PANTHER" id="PTHR30081:SF1">
    <property type="entry name" value="PROTEIN TRANSLOCASE SUBUNIT SECD"/>
    <property type="match status" value="1"/>
</dbReference>
<dbReference type="GO" id="GO:0043952">
    <property type="term" value="P:protein transport by the Sec complex"/>
    <property type="evidence" value="ECO:0007669"/>
    <property type="project" value="UniProtKB-UniRule"/>
</dbReference>
<dbReference type="Gene3D" id="3.30.1360.200">
    <property type="match status" value="1"/>
</dbReference>
<feature type="transmembrane region" description="Helical" evidence="10">
    <location>
        <begin position="547"/>
        <end position="566"/>
    </location>
</feature>
<dbReference type="HAMAP" id="MF_01464_B">
    <property type="entry name" value="SecF_B"/>
    <property type="match status" value="1"/>
</dbReference>
<keyword evidence="16" id="KW-1185">Reference proteome</keyword>
<comment type="subcellular location">
    <subcellularLocation>
        <location evidence="1 10">Cell membrane</location>
        <topology evidence="1 10">Multi-pass membrane protein</topology>
    </subcellularLocation>
</comment>
<feature type="domain" description="SecDF P1 head subdomain" evidence="14">
    <location>
        <begin position="232"/>
        <end position="342"/>
    </location>
</feature>
<evidence type="ECO:0000259" key="12">
    <source>
        <dbReference type="Pfam" id="PF02355"/>
    </source>
</evidence>
<feature type="transmembrane region" description="Helical" evidence="10">
    <location>
        <begin position="414"/>
        <end position="434"/>
    </location>
</feature>
<feature type="domain" description="Protein export membrane protein SecD/SecF C-terminal" evidence="12">
    <location>
        <begin position="639"/>
        <end position="823"/>
    </location>
</feature>
<feature type="transmembrane region" description="Helical" evidence="10">
    <location>
        <begin position="796"/>
        <end position="822"/>
    </location>
</feature>
<evidence type="ECO:0000256" key="1">
    <source>
        <dbReference type="ARBA" id="ARBA00004651"/>
    </source>
</evidence>
<comment type="subunit">
    <text evidence="10">Forms a complex with SecF. Part of the essential Sec protein translocation apparatus which comprises SecA, SecYEG and auxiliary proteins SecDF-YajC and YidC.</text>
</comment>
<comment type="similarity">
    <text evidence="11">Belongs to the SecD/SecF family. SecF subfamily.</text>
</comment>
<feature type="domain" description="Protein translocase subunit SecDF P1" evidence="13">
    <location>
        <begin position="161"/>
        <end position="219"/>
    </location>
</feature>
<accession>A0A916XU32</accession>
<dbReference type="InterPro" id="IPR022813">
    <property type="entry name" value="SecD/SecF_arch_bac"/>
</dbReference>
<dbReference type="NCBIfam" id="TIGR01129">
    <property type="entry name" value="secD"/>
    <property type="match status" value="1"/>
</dbReference>
<dbReference type="GO" id="GO:0065002">
    <property type="term" value="P:intracellular protein transmembrane transport"/>
    <property type="evidence" value="ECO:0007669"/>
    <property type="project" value="UniProtKB-UniRule"/>
</dbReference>
<dbReference type="Gene3D" id="3.30.70.3400">
    <property type="match status" value="2"/>
</dbReference>
<dbReference type="InterPro" id="IPR054384">
    <property type="entry name" value="SecDF_P1_head"/>
</dbReference>
<dbReference type="InterPro" id="IPR048634">
    <property type="entry name" value="SecD_SecF_C"/>
</dbReference>
<keyword evidence="7 10" id="KW-1133">Transmembrane helix</keyword>
<dbReference type="EMBL" id="BMJJ01000002">
    <property type="protein sequence ID" value="GGD10306.1"/>
    <property type="molecule type" value="Genomic_DNA"/>
</dbReference>
<dbReference type="InterPro" id="IPR022645">
    <property type="entry name" value="SecD/SecF_bac"/>
</dbReference>
<dbReference type="Proteomes" id="UP000613160">
    <property type="component" value="Unassembled WGS sequence"/>
</dbReference>
<dbReference type="InterPro" id="IPR022646">
    <property type="entry name" value="SecD/SecF_CS"/>
</dbReference>
<evidence type="ECO:0000313" key="16">
    <source>
        <dbReference type="Proteomes" id="UP000613160"/>
    </source>
</evidence>
<dbReference type="PRINTS" id="PR01755">
    <property type="entry name" value="SECFTRNLCASE"/>
</dbReference>
<evidence type="ECO:0000256" key="2">
    <source>
        <dbReference type="ARBA" id="ARBA00022448"/>
    </source>
</evidence>
<comment type="subunit">
    <text evidence="11">Forms a complex with SecD. Part of the essential Sec protein translocation apparatus which comprises SecA, SecYEG and auxiliary proteins SecDF-YajC and YidC.</text>
</comment>
<organism evidence="15 16">
    <name type="scientific">Aureimonas glaciei</name>
    <dbReference type="NCBI Taxonomy" id="1776957"/>
    <lineage>
        <taxon>Bacteria</taxon>
        <taxon>Pseudomonadati</taxon>
        <taxon>Pseudomonadota</taxon>
        <taxon>Alphaproteobacteria</taxon>
        <taxon>Hyphomicrobiales</taxon>
        <taxon>Aurantimonadaceae</taxon>
        <taxon>Aureimonas</taxon>
    </lineage>
</organism>
<dbReference type="NCBIfam" id="NF009583">
    <property type="entry name" value="PRK13024.1-3"/>
    <property type="match status" value="1"/>
</dbReference>
<dbReference type="NCBIfam" id="TIGR00916">
    <property type="entry name" value="2A0604s01"/>
    <property type="match status" value="2"/>
</dbReference>
<dbReference type="Pfam" id="PF07549">
    <property type="entry name" value="Sec_GG"/>
    <property type="match status" value="2"/>
</dbReference>
<feature type="transmembrane region" description="Helical" evidence="10">
    <location>
        <begin position="718"/>
        <end position="735"/>
    </location>
</feature>
<dbReference type="PANTHER" id="PTHR30081">
    <property type="entry name" value="PROTEIN-EXPORT MEMBRANE PROTEIN SEC"/>
    <property type="match status" value="1"/>
</dbReference>
<evidence type="ECO:0000256" key="4">
    <source>
        <dbReference type="ARBA" id="ARBA00022519"/>
    </source>
</evidence>
<keyword evidence="5 10" id="KW-0812">Transmembrane</keyword>
<evidence type="ECO:0000256" key="7">
    <source>
        <dbReference type="ARBA" id="ARBA00022989"/>
    </source>
</evidence>
<dbReference type="Pfam" id="PF21760">
    <property type="entry name" value="SecD_1st"/>
    <property type="match status" value="1"/>
</dbReference>
<sequence length="852" mass="90901">MRTSRWVLGLYAVIIFFGLLAALPNLFTEQQRANFPAFLPKHAVSLGLDLSGGSHLVLEVDGVTLKADRLRALQDQVRSTLRDARIPIRSVRGDANAVTATLATEADRDKALPLIQALSVPLAPSAFGATTASDLDISGSGAQIRVALTEAGLSDRTTQAIQQSLEIVRQRIDQVGVSEPTIQRVGADRILVQLPGVQDPARLRELLGSTAQMSFHMLSDNGGANTPGVTMLPDADGTTTYPIEDRVALSGERLTDARPGFNSQTNEPIVSFTFDSTGAREFADITRANVGRPFAIVLDGKVLSAPVIREPITGGQGQISGNFTVEESTVLSALLRAGALPAPLTVIEERTVGADLGADAIERGIVSGLVGFGFVFLFMFVLYGRWGLLANFALALNVILTFGALSILGATLTLPGIAGIVLGIGLAVDANVLINERIREESRKGLGAFPALDAGFSKAYSTIVDSNVTALIATAILFYFGTGPVRGFAITMFLGIAISMFTAVSIVKVVMTAIVRRWRLKTIRIEPLFGIKLIPDNTKIRFMKGRFFGIGVSAVLSIASIILFLSPGLNYGVDFKGGIQMEVRTEGPTDLAAMRTGLEALGLGGVGLQQFGEPNSVLLRAERQPGGEEAQNEAVAQIRTAVASIDPTAKIERTEVVGPKVSGELAQAGWISVILASLAMMFYIWFRFEWPFAVGAIATLILDVTKTVGFFALTGIEFNLTAIAALLTLIGYSVNDKVVVYDRMRENMRLYKAMPMRDMIDKSINETLARSLYTSITAFLAMLPLAIWGGSAVESFAVPMVFGILVAASSSVFIAAPILLFLGDWRTRRRVRVAATEVAVAEGTVTGTSGKA</sequence>
<proteinExistence type="inferred from homology"/>
<feature type="transmembrane region" description="Helical" evidence="10">
    <location>
        <begin position="772"/>
        <end position="790"/>
    </location>
</feature>
<dbReference type="GO" id="GO:0005886">
    <property type="term" value="C:plasma membrane"/>
    <property type="evidence" value="ECO:0007669"/>
    <property type="project" value="UniProtKB-SubCell"/>
</dbReference>
<dbReference type="SUPFAM" id="SSF82866">
    <property type="entry name" value="Multidrug efflux transporter AcrB transmembrane domain"/>
    <property type="match status" value="2"/>
</dbReference>
<evidence type="ECO:0000313" key="15">
    <source>
        <dbReference type="EMBL" id="GGD10306.1"/>
    </source>
</evidence>
<dbReference type="Pfam" id="PF22599">
    <property type="entry name" value="SecDF_P1_head"/>
    <property type="match status" value="1"/>
</dbReference>
<evidence type="ECO:0000256" key="9">
    <source>
        <dbReference type="ARBA" id="ARBA00023136"/>
    </source>
</evidence>
<comment type="caution">
    <text evidence="15">The sequence shown here is derived from an EMBL/GenBank/DDBJ whole genome shotgun (WGS) entry which is preliminary data.</text>
</comment>
<evidence type="ECO:0000256" key="6">
    <source>
        <dbReference type="ARBA" id="ARBA00022927"/>
    </source>
</evidence>
<dbReference type="HAMAP" id="MF_01463_B">
    <property type="entry name" value="SecD_B"/>
    <property type="match status" value="1"/>
</dbReference>
<keyword evidence="4" id="KW-0997">Cell inner membrane</keyword>
<feature type="transmembrane region" description="Helical" evidence="10">
    <location>
        <begin position="668"/>
        <end position="686"/>
    </location>
</feature>
<dbReference type="InterPro" id="IPR055344">
    <property type="entry name" value="SecD_SecF_C_bact"/>
</dbReference>
<protein>
    <recommendedName>
        <fullName evidence="10 11">Multifunctional fusion protein</fullName>
    </recommendedName>
    <domain>
        <recommendedName>
            <fullName evidence="10">Protein translocase subunit SecD</fullName>
        </recommendedName>
    </domain>
    <domain>
        <recommendedName>
            <fullName evidence="11">Protein-export membrane protein SecF</fullName>
        </recommendedName>
    </domain>
</protein>
<dbReference type="NCBIfam" id="TIGR00966">
    <property type="entry name" value="transloc_SecF"/>
    <property type="match status" value="1"/>
</dbReference>
<comment type="caution">
    <text evidence="10">Lacks conserved residue(s) required for the propagation of feature annotation.</text>
</comment>
<evidence type="ECO:0000256" key="10">
    <source>
        <dbReference type="HAMAP-Rule" id="MF_01463"/>
    </source>
</evidence>
<evidence type="ECO:0000256" key="8">
    <source>
        <dbReference type="ARBA" id="ARBA00023010"/>
    </source>
</evidence>
<dbReference type="RefSeq" id="WP_188849607.1">
    <property type="nucleotide sequence ID" value="NZ_BMJJ01000002.1"/>
</dbReference>
<name>A0A916XU32_9HYPH</name>
<dbReference type="InterPro" id="IPR005791">
    <property type="entry name" value="SecD"/>
</dbReference>
<feature type="transmembrane region" description="Helical" evidence="10">
    <location>
        <begin position="388"/>
        <end position="408"/>
    </location>
</feature>
<gene>
    <name evidence="15" type="primary">secD2</name>
    <name evidence="10" type="synonym">secD</name>
    <name evidence="11" type="synonym">secF</name>
    <name evidence="15" type="ORF">GCM10011335_11490</name>
</gene>
<evidence type="ECO:0000259" key="14">
    <source>
        <dbReference type="Pfam" id="PF22599"/>
    </source>
</evidence>
<feature type="transmembrane region" description="Helical" evidence="10">
    <location>
        <begin position="488"/>
        <end position="515"/>
    </location>
</feature>
<comment type="similarity">
    <text evidence="10">Belongs to the SecD/SecF family. SecD subfamily.</text>
</comment>
<dbReference type="FunFam" id="1.20.1640.10:FF:000004">
    <property type="entry name" value="Protein translocase subunit SecD"/>
    <property type="match status" value="1"/>
</dbReference>
<evidence type="ECO:0000256" key="3">
    <source>
        <dbReference type="ARBA" id="ARBA00022475"/>
    </source>
</evidence>
<keyword evidence="9 10" id="KW-0472">Membrane</keyword>
<dbReference type="FunFam" id="3.30.1360.200:FF:000002">
    <property type="entry name" value="Preprotein translocase subunit SecD"/>
    <property type="match status" value="1"/>
</dbReference>
<reference evidence="15" key="1">
    <citation type="journal article" date="2014" name="Int. J. Syst. Evol. Microbiol.">
        <title>Complete genome sequence of Corynebacterium casei LMG S-19264T (=DSM 44701T), isolated from a smear-ripened cheese.</title>
        <authorList>
            <consortium name="US DOE Joint Genome Institute (JGI-PGF)"/>
            <person name="Walter F."/>
            <person name="Albersmeier A."/>
            <person name="Kalinowski J."/>
            <person name="Ruckert C."/>
        </authorList>
    </citation>
    <scope>NUCLEOTIDE SEQUENCE</scope>
    <source>
        <strain evidence="15">CGMCC 1.15493</strain>
    </source>
</reference>
<feature type="transmembrane region" description="Helical" evidence="10">
    <location>
        <begin position="463"/>
        <end position="482"/>
    </location>
</feature>
<keyword evidence="3 10" id="KW-1003">Cell membrane</keyword>
<evidence type="ECO:0000256" key="5">
    <source>
        <dbReference type="ARBA" id="ARBA00022692"/>
    </source>
</evidence>
<keyword evidence="2 10" id="KW-0813">Transport</keyword>
<dbReference type="Gene3D" id="1.20.1640.10">
    <property type="entry name" value="Multidrug efflux transporter AcrB transmembrane domain"/>
    <property type="match status" value="2"/>
</dbReference>
<feature type="transmembrane region" description="Helical" evidence="10">
    <location>
        <begin position="364"/>
        <end position="383"/>
    </location>
</feature>
<evidence type="ECO:0000259" key="13">
    <source>
        <dbReference type="Pfam" id="PF21760"/>
    </source>
</evidence>
<dbReference type="GO" id="GO:0006605">
    <property type="term" value="P:protein targeting"/>
    <property type="evidence" value="ECO:0007669"/>
    <property type="project" value="UniProtKB-UniRule"/>
</dbReference>
<dbReference type="AlphaFoldDB" id="A0A916XU32"/>
<dbReference type="InterPro" id="IPR005665">
    <property type="entry name" value="SecF_bac"/>
</dbReference>
<comment type="function">
    <text evidence="10">Part of the Sec protein translocase complex. Interacts with the SecYEG preprotein conducting channel. SecDF uses the proton motive force (PMF) to complete protein translocation after the ATP-dependent function of SecA.</text>
</comment>
<reference evidence="15" key="2">
    <citation type="submission" date="2020-09" db="EMBL/GenBank/DDBJ databases">
        <authorList>
            <person name="Sun Q."/>
            <person name="Zhou Y."/>
        </authorList>
    </citation>
    <scope>NUCLEOTIDE SEQUENCE</scope>
    <source>
        <strain evidence="15">CGMCC 1.15493</strain>
    </source>
</reference>
<keyword evidence="8 10" id="KW-0811">Translocation</keyword>
<dbReference type="Pfam" id="PF02355">
    <property type="entry name" value="SecD_SecF_C"/>
    <property type="match status" value="2"/>
</dbReference>